<sequence length="338" mass="36526">MIVRSASTLAPAGQRDRTELGKSGLQVSSLGVGAWSWGDRSRYWQSNIDKPSNLTAYKALVASGIDFLDTAEVYGFGLSEEFVGEFMKETQTANQMVIGTKFAPLPWRQTPGSLVGACKKSLNRLGLQKTGLYIQHWPGFFLNAFSNDAHLEGLAQVAEQGLAQAVGVSNFKPERVRKAAAYLESRGTCLSSNQVQYSLLYRKPETNGVMEACRETGATLVAYSPMCQGLLTGKYSKDNKPSGPRARLFTEDRYRSVQVLLDCMRAVADDQGGKTLGQVAINWTMCKGAVPIPGAKNAKQVEEAAGALGWRLTDAQVAELDAVSGKVPPSTGAPFEAW</sequence>
<evidence type="ECO:0000313" key="4">
    <source>
        <dbReference type="Proteomes" id="UP001055712"/>
    </source>
</evidence>
<dbReference type="PRINTS" id="PR00069">
    <property type="entry name" value="ALDKETRDTASE"/>
</dbReference>
<dbReference type="Gene3D" id="3.20.20.100">
    <property type="entry name" value="NADP-dependent oxidoreductase domain"/>
    <property type="match status" value="1"/>
</dbReference>
<dbReference type="AlphaFoldDB" id="A0A9D4TTK0"/>
<name>A0A9D4TTK0_CHLVU</name>
<dbReference type="PANTHER" id="PTHR43625">
    <property type="entry name" value="AFLATOXIN B1 ALDEHYDE REDUCTASE"/>
    <property type="match status" value="1"/>
</dbReference>
<dbReference type="GO" id="GO:0016491">
    <property type="term" value="F:oxidoreductase activity"/>
    <property type="evidence" value="ECO:0007669"/>
    <property type="project" value="UniProtKB-KW"/>
</dbReference>
<dbReference type="EMBL" id="SIDB01000004">
    <property type="protein sequence ID" value="KAI3433838.1"/>
    <property type="molecule type" value="Genomic_DNA"/>
</dbReference>
<proteinExistence type="predicted"/>
<dbReference type="InterPro" id="IPR036812">
    <property type="entry name" value="NAD(P)_OxRdtase_dom_sf"/>
</dbReference>
<dbReference type="Proteomes" id="UP001055712">
    <property type="component" value="Unassembled WGS sequence"/>
</dbReference>
<dbReference type="PANTHER" id="PTHR43625:SF88">
    <property type="entry name" value="OS07G0143000 PROTEIN"/>
    <property type="match status" value="1"/>
</dbReference>
<evidence type="ECO:0000256" key="1">
    <source>
        <dbReference type="ARBA" id="ARBA00023002"/>
    </source>
</evidence>
<protein>
    <recommendedName>
        <fullName evidence="2">NADP-dependent oxidoreductase domain-containing protein</fullName>
    </recommendedName>
</protein>
<evidence type="ECO:0000259" key="2">
    <source>
        <dbReference type="Pfam" id="PF00248"/>
    </source>
</evidence>
<reference evidence="3" key="2">
    <citation type="submission" date="2020-11" db="EMBL/GenBank/DDBJ databases">
        <authorList>
            <person name="Cecchin M."/>
            <person name="Marcolungo L."/>
            <person name="Rossato M."/>
            <person name="Girolomoni L."/>
            <person name="Cosentino E."/>
            <person name="Cuine S."/>
            <person name="Li-Beisson Y."/>
            <person name="Delledonne M."/>
            <person name="Ballottari M."/>
        </authorList>
    </citation>
    <scope>NUCLEOTIDE SEQUENCE</scope>
    <source>
        <strain evidence="3">211/11P</strain>
        <tissue evidence="3">Whole cell</tissue>
    </source>
</reference>
<keyword evidence="1" id="KW-0560">Oxidoreductase</keyword>
<gene>
    <name evidence="3" type="ORF">D9Q98_003641</name>
</gene>
<organism evidence="3 4">
    <name type="scientific">Chlorella vulgaris</name>
    <name type="common">Green alga</name>
    <dbReference type="NCBI Taxonomy" id="3077"/>
    <lineage>
        <taxon>Eukaryota</taxon>
        <taxon>Viridiplantae</taxon>
        <taxon>Chlorophyta</taxon>
        <taxon>core chlorophytes</taxon>
        <taxon>Trebouxiophyceae</taxon>
        <taxon>Chlorellales</taxon>
        <taxon>Chlorellaceae</taxon>
        <taxon>Chlorella clade</taxon>
        <taxon>Chlorella</taxon>
    </lineage>
</organism>
<dbReference type="InterPro" id="IPR050791">
    <property type="entry name" value="Aldo-Keto_reductase"/>
</dbReference>
<dbReference type="SUPFAM" id="SSF51430">
    <property type="entry name" value="NAD(P)-linked oxidoreductase"/>
    <property type="match status" value="1"/>
</dbReference>
<dbReference type="InterPro" id="IPR023210">
    <property type="entry name" value="NADP_OxRdtase_dom"/>
</dbReference>
<reference evidence="3" key="1">
    <citation type="journal article" date="2019" name="Plant J.">
        <title>Chlorella vulgaris genome assembly and annotation reveals the molecular basis for metabolic acclimation to high light conditions.</title>
        <authorList>
            <person name="Cecchin M."/>
            <person name="Marcolungo L."/>
            <person name="Rossato M."/>
            <person name="Girolomoni L."/>
            <person name="Cosentino E."/>
            <person name="Cuine S."/>
            <person name="Li-Beisson Y."/>
            <person name="Delledonne M."/>
            <person name="Ballottari M."/>
        </authorList>
    </citation>
    <scope>NUCLEOTIDE SEQUENCE</scope>
    <source>
        <strain evidence="3">211/11P</strain>
    </source>
</reference>
<dbReference type="GO" id="GO:0005737">
    <property type="term" value="C:cytoplasm"/>
    <property type="evidence" value="ECO:0007669"/>
    <property type="project" value="TreeGrafter"/>
</dbReference>
<accession>A0A9D4TTK0</accession>
<dbReference type="OrthoDB" id="37537at2759"/>
<dbReference type="CDD" id="cd19093">
    <property type="entry name" value="AKR_AtPLR-like"/>
    <property type="match status" value="1"/>
</dbReference>
<keyword evidence="4" id="KW-1185">Reference proteome</keyword>
<evidence type="ECO:0000313" key="3">
    <source>
        <dbReference type="EMBL" id="KAI3433838.1"/>
    </source>
</evidence>
<comment type="caution">
    <text evidence="3">The sequence shown here is derived from an EMBL/GenBank/DDBJ whole genome shotgun (WGS) entry which is preliminary data.</text>
</comment>
<dbReference type="InterPro" id="IPR020471">
    <property type="entry name" value="AKR"/>
</dbReference>
<feature type="domain" description="NADP-dependent oxidoreductase" evidence="2">
    <location>
        <begin position="30"/>
        <end position="323"/>
    </location>
</feature>
<dbReference type="Pfam" id="PF00248">
    <property type="entry name" value="Aldo_ket_red"/>
    <property type="match status" value="1"/>
</dbReference>